<protein>
    <submittedName>
        <fullName evidence="6">Glutathione-dependent formaldehyde-activating enzyme family protein</fullName>
    </submittedName>
</protein>
<dbReference type="GO" id="GO:0016846">
    <property type="term" value="F:carbon-sulfur lyase activity"/>
    <property type="evidence" value="ECO:0007669"/>
    <property type="project" value="InterPro"/>
</dbReference>
<name>A0AAC9BJD0_9RALS</name>
<reference evidence="6 7" key="1">
    <citation type="submission" date="2015-09" db="EMBL/GenBank/DDBJ databases">
        <authorList>
            <person name="Xu Y."/>
            <person name="Nagy A."/>
            <person name="Liu N.T."/>
            <person name="Nou X."/>
        </authorList>
    </citation>
    <scope>NUCLEOTIDE SEQUENCE [LARGE SCALE GENOMIC DNA]</scope>
    <source>
        <strain evidence="6 7">FC1138</strain>
    </source>
</reference>
<dbReference type="Gene3D" id="3.90.1590.10">
    <property type="entry name" value="glutathione-dependent formaldehyde- activating enzyme (gfa)"/>
    <property type="match status" value="1"/>
</dbReference>
<dbReference type="Pfam" id="PF04828">
    <property type="entry name" value="GFA"/>
    <property type="match status" value="1"/>
</dbReference>
<dbReference type="PANTHER" id="PTHR33337:SF40">
    <property type="entry name" value="CENP-V_GFA DOMAIN-CONTAINING PROTEIN-RELATED"/>
    <property type="match status" value="1"/>
</dbReference>
<evidence type="ECO:0000256" key="2">
    <source>
        <dbReference type="ARBA" id="ARBA00022723"/>
    </source>
</evidence>
<keyword evidence="3" id="KW-0862">Zinc</keyword>
<dbReference type="AlphaFoldDB" id="A0AAC9BJD0"/>
<keyword evidence="2" id="KW-0479">Metal-binding</keyword>
<dbReference type="KEGG" id="rin:ACS15_5294"/>
<evidence type="ECO:0000256" key="3">
    <source>
        <dbReference type="ARBA" id="ARBA00022833"/>
    </source>
</evidence>
<feature type="domain" description="CENP-V/GFA" evidence="5">
    <location>
        <begin position="6"/>
        <end position="121"/>
    </location>
</feature>
<evidence type="ECO:0000256" key="4">
    <source>
        <dbReference type="ARBA" id="ARBA00023239"/>
    </source>
</evidence>
<dbReference type="EMBL" id="CP012606">
    <property type="protein sequence ID" value="ANH75201.1"/>
    <property type="molecule type" value="Genomic_DNA"/>
</dbReference>
<evidence type="ECO:0000313" key="7">
    <source>
        <dbReference type="Proteomes" id="UP000077927"/>
    </source>
</evidence>
<dbReference type="Proteomes" id="UP000077927">
    <property type="component" value="Chromosome 2"/>
</dbReference>
<gene>
    <name evidence="6" type="ORF">ACS15_5294</name>
</gene>
<dbReference type="GO" id="GO:0046872">
    <property type="term" value="F:metal ion binding"/>
    <property type="evidence" value="ECO:0007669"/>
    <property type="project" value="UniProtKB-KW"/>
</dbReference>
<keyword evidence="4" id="KW-0456">Lyase</keyword>
<dbReference type="SUPFAM" id="SSF51316">
    <property type="entry name" value="Mss4-like"/>
    <property type="match status" value="1"/>
</dbReference>
<evidence type="ECO:0000313" key="6">
    <source>
        <dbReference type="EMBL" id="ANH75201.1"/>
    </source>
</evidence>
<comment type="similarity">
    <text evidence="1">Belongs to the Gfa family.</text>
</comment>
<dbReference type="PANTHER" id="PTHR33337">
    <property type="entry name" value="GFA DOMAIN-CONTAINING PROTEIN"/>
    <property type="match status" value="1"/>
</dbReference>
<organism evidence="6 7">
    <name type="scientific">Ralstonia insidiosa</name>
    <dbReference type="NCBI Taxonomy" id="190721"/>
    <lineage>
        <taxon>Bacteria</taxon>
        <taxon>Pseudomonadati</taxon>
        <taxon>Pseudomonadota</taxon>
        <taxon>Betaproteobacteria</taxon>
        <taxon>Burkholderiales</taxon>
        <taxon>Burkholderiaceae</taxon>
        <taxon>Ralstonia</taxon>
    </lineage>
</organism>
<sequence>MTAIPDTLQCICGRVQLRIAGAPAARANCHCNACRDFYGTPVLSATAWDPANVTVERGAGELIAFQHPTRQLKRHFCRHCGETLFGNNRLGMAVIPNSLFARAAQNGLPDALAPTMHLFYRHRVVDVADALPKYLDGWDGPTYEAV</sequence>
<dbReference type="InterPro" id="IPR011057">
    <property type="entry name" value="Mss4-like_sf"/>
</dbReference>
<dbReference type="RefSeq" id="WP_021193330.1">
    <property type="nucleotide sequence ID" value="NZ_CP012606.1"/>
</dbReference>
<dbReference type="PROSITE" id="PS51891">
    <property type="entry name" value="CENP_V_GFA"/>
    <property type="match status" value="1"/>
</dbReference>
<evidence type="ECO:0000256" key="1">
    <source>
        <dbReference type="ARBA" id="ARBA00005495"/>
    </source>
</evidence>
<accession>A0AAC9BJD0</accession>
<dbReference type="InterPro" id="IPR006913">
    <property type="entry name" value="CENP-V/GFA"/>
</dbReference>
<proteinExistence type="inferred from homology"/>
<evidence type="ECO:0000259" key="5">
    <source>
        <dbReference type="PROSITE" id="PS51891"/>
    </source>
</evidence>